<keyword evidence="1" id="KW-0732">Signal</keyword>
<keyword evidence="3" id="KW-1185">Reference proteome</keyword>
<evidence type="ECO:0000313" key="2">
    <source>
        <dbReference type="EMBL" id="KAA2243433.1"/>
    </source>
</evidence>
<feature type="signal peptide" evidence="1">
    <location>
        <begin position="1"/>
        <end position="25"/>
    </location>
</feature>
<dbReference type="AlphaFoldDB" id="A0A5B2VUE9"/>
<name>A0A5B2VUE9_9BACT</name>
<organism evidence="2 3">
    <name type="scientific">Chitinophaga agrisoli</name>
    <dbReference type="NCBI Taxonomy" id="2607653"/>
    <lineage>
        <taxon>Bacteria</taxon>
        <taxon>Pseudomonadati</taxon>
        <taxon>Bacteroidota</taxon>
        <taxon>Chitinophagia</taxon>
        <taxon>Chitinophagales</taxon>
        <taxon>Chitinophagaceae</taxon>
        <taxon>Chitinophaga</taxon>
    </lineage>
</organism>
<feature type="chain" id="PRO_5022779497" evidence="1">
    <location>
        <begin position="26"/>
        <end position="128"/>
    </location>
</feature>
<reference evidence="2 3" key="1">
    <citation type="submission" date="2019-09" db="EMBL/GenBank/DDBJ databases">
        <title>Chitinophaga ginsengihumi sp. nov., isolated from soil of ginseng rhizosphere.</title>
        <authorList>
            <person name="Lee J."/>
        </authorList>
    </citation>
    <scope>NUCLEOTIDE SEQUENCE [LARGE SCALE GENOMIC DNA]</scope>
    <source>
        <strain evidence="2 3">BN140078</strain>
    </source>
</reference>
<sequence>MKRSLALSAFLCAFFCLYQFTSAMAASKPATGKPADYSCNYYDALGGKYYCVETSAACNVAHAFVKESGSTASPTLIVLTYQGDSNGCQNYEGSLTLPSGNIIVVHVLSCGCGSSITTHVFFARDLLK</sequence>
<gene>
    <name evidence="2" type="ORF">F0L74_13120</name>
</gene>
<protein>
    <submittedName>
        <fullName evidence="2">Uncharacterized protein</fullName>
    </submittedName>
</protein>
<dbReference type="Proteomes" id="UP000324611">
    <property type="component" value="Unassembled WGS sequence"/>
</dbReference>
<evidence type="ECO:0000313" key="3">
    <source>
        <dbReference type="Proteomes" id="UP000324611"/>
    </source>
</evidence>
<evidence type="ECO:0000256" key="1">
    <source>
        <dbReference type="SAM" id="SignalP"/>
    </source>
</evidence>
<proteinExistence type="predicted"/>
<reference evidence="2 3" key="2">
    <citation type="submission" date="2019-09" db="EMBL/GenBank/DDBJ databases">
        <authorList>
            <person name="Jin C."/>
        </authorList>
    </citation>
    <scope>NUCLEOTIDE SEQUENCE [LARGE SCALE GENOMIC DNA]</scope>
    <source>
        <strain evidence="2 3">BN140078</strain>
    </source>
</reference>
<dbReference type="EMBL" id="VUOC01000002">
    <property type="protein sequence ID" value="KAA2243433.1"/>
    <property type="molecule type" value="Genomic_DNA"/>
</dbReference>
<dbReference type="RefSeq" id="WP_149838308.1">
    <property type="nucleotide sequence ID" value="NZ_VUOC01000002.1"/>
</dbReference>
<comment type="caution">
    <text evidence="2">The sequence shown here is derived from an EMBL/GenBank/DDBJ whole genome shotgun (WGS) entry which is preliminary data.</text>
</comment>
<accession>A0A5B2VUE9</accession>